<comment type="caution">
    <text evidence="7">Lacks conserved residue(s) required for the propagation of feature annotation.</text>
</comment>
<feature type="disulfide bond" evidence="7">
    <location>
        <begin position="76"/>
        <end position="94"/>
    </location>
</feature>
<keyword evidence="3" id="KW-0677">Repeat</keyword>
<feature type="disulfide bond" evidence="7">
    <location>
        <begin position="69"/>
        <end position="81"/>
    </location>
</feature>
<dbReference type="InterPro" id="IPR002172">
    <property type="entry name" value="LDrepeatLR_classA_rpt"/>
</dbReference>
<dbReference type="Gene3D" id="4.10.400.10">
    <property type="entry name" value="Low-density Lipoprotein Receptor"/>
    <property type="match status" value="3"/>
</dbReference>
<gene>
    <name evidence="8" type="ORF">D917_05366</name>
</gene>
<keyword evidence="5" id="KW-0472">Membrane</keyword>
<keyword evidence="6 7" id="KW-1015">Disulfide bond</keyword>
<feature type="non-terminal residue" evidence="8">
    <location>
        <position position="170"/>
    </location>
</feature>
<keyword evidence="2" id="KW-0812">Transmembrane</keyword>
<dbReference type="SUPFAM" id="SSF57424">
    <property type="entry name" value="LDL receptor-like module"/>
    <property type="match status" value="3"/>
</dbReference>
<evidence type="ECO:0000256" key="7">
    <source>
        <dbReference type="PROSITE-ProRule" id="PRU00124"/>
    </source>
</evidence>
<dbReference type="CDD" id="cd00112">
    <property type="entry name" value="LDLa"/>
    <property type="match status" value="1"/>
</dbReference>
<keyword evidence="8" id="KW-0449">Lipoprotein</keyword>
<evidence type="ECO:0000313" key="9">
    <source>
        <dbReference type="Proteomes" id="UP000243006"/>
    </source>
</evidence>
<dbReference type="PANTHER" id="PTHR24270">
    <property type="entry name" value="LOW-DENSITY LIPOPROTEIN RECEPTOR-RELATED"/>
    <property type="match status" value="1"/>
</dbReference>
<sequence length="170" mass="19650">MDINRYCNHRTDCLDGDDEFQNCEGKCPSGYGKKCNLRTTGEYKCLPESMMCDGVSDCERNEDEENCKCREDQFQCNDGACKPWSLYCNSIHDCLDFSDETNCTCNEKYQETCHDGWCYDKNHRCDGKAQCADLSDEYNCTCAEYLRKSNPEKLCDYVQDCADRTDELNC</sequence>
<name>A0A1Y3EWC9_9BILA</name>
<feature type="disulfide bond" evidence="7">
    <location>
        <begin position="52"/>
        <end position="67"/>
    </location>
</feature>
<organism evidence="8 9">
    <name type="scientific">Trichinella nativa</name>
    <dbReference type="NCBI Taxonomy" id="6335"/>
    <lineage>
        <taxon>Eukaryota</taxon>
        <taxon>Metazoa</taxon>
        <taxon>Ecdysozoa</taxon>
        <taxon>Nematoda</taxon>
        <taxon>Enoplea</taxon>
        <taxon>Dorylaimia</taxon>
        <taxon>Trichinellida</taxon>
        <taxon>Trichinellidae</taxon>
        <taxon>Trichinella</taxon>
    </lineage>
</organism>
<evidence type="ECO:0000313" key="8">
    <source>
        <dbReference type="EMBL" id="OUC49463.1"/>
    </source>
</evidence>
<evidence type="ECO:0000256" key="5">
    <source>
        <dbReference type="ARBA" id="ARBA00023136"/>
    </source>
</evidence>
<feature type="disulfide bond" evidence="7">
    <location>
        <begin position="88"/>
        <end position="103"/>
    </location>
</feature>
<comment type="caution">
    <text evidence="8">The sequence shown here is derived from an EMBL/GenBank/DDBJ whole genome shotgun (WGS) entry which is preliminary data.</text>
</comment>
<dbReference type="PROSITE" id="PS50068">
    <property type="entry name" value="LDLRA_2"/>
    <property type="match status" value="3"/>
</dbReference>
<dbReference type="InterPro" id="IPR036055">
    <property type="entry name" value="LDL_receptor-like_sf"/>
</dbReference>
<dbReference type="SMART" id="SM00192">
    <property type="entry name" value="LDLa"/>
    <property type="match status" value="3"/>
</dbReference>
<feature type="disulfide bond" evidence="7">
    <location>
        <begin position="125"/>
        <end position="140"/>
    </location>
</feature>
<evidence type="ECO:0000256" key="3">
    <source>
        <dbReference type="ARBA" id="ARBA00022737"/>
    </source>
</evidence>
<protein>
    <submittedName>
        <fullName evidence="8">Low-density lipoprotein receptor domain class A</fullName>
    </submittedName>
</protein>
<dbReference type="EMBL" id="LVZM01000893">
    <property type="protein sequence ID" value="OUC49463.1"/>
    <property type="molecule type" value="Genomic_DNA"/>
</dbReference>
<evidence type="ECO:0000256" key="6">
    <source>
        <dbReference type="ARBA" id="ARBA00023157"/>
    </source>
</evidence>
<feature type="disulfide bond" evidence="7">
    <location>
        <begin position="113"/>
        <end position="131"/>
    </location>
</feature>
<dbReference type="Proteomes" id="UP000243006">
    <property type="component" value="Unassembled WGS sequence"/>
</dbReference>
<dbReference type="InterPro" id="IPR050685">
    <property type="entry name" value="LDLR"/>
</dbReference>
<dbReference type="GO" id="GO:0016192">
    <property type="term" value="P:vesicle-mediated transport"/>
    <property type="evidence" value="ECO:0007669"/>
    <property type="project" value="UniProtKB-ARBA"/>
</dbReference>
<dbReference type="GO" id="GO:0005886">
    <property type="term" value="C:plasma membrane"/>
    <property type="evidence" value="ECO:0007669"/>
    <property type="project" value="TreeGrafter"/>
</dbReference>
<reference evidence="8 9" key="1">
    <citation type="submission" date="2015-04" db="EMBL/GenBank/DDBJ databases">
        <title>Draft genome of the roundworm Trichinella nativa.</title>
        <authorList>
            <person name="Mitreva M."/>
        </authorList>
    </citation>
    <scope>NUCLEOTIDE SEQUENCE [LARGE SCALE GENOMIC DNA]</scope>
    <source>
        <strain evidence="8 9">ISS45</strain>
    </source>
</reference>
<accession>A0A1Y3EWC9</accession>
<keyword evidence="4" id="KW-1133">Transmembrane helix</keyword>
<evidence type="ECO:0000256" key="1">
    <source>
        <dbReference type="ARBA" id="ARBA00004167"/>
    </source>
</evidence>
<keyword evidence="8" id="KW-0675">Receptor</keyword>
<dbReference type="PANTHER" id="PTHR24270:SF61">
    <property type="entry name" value="EGF-LIKE DOMAIN-CONTAINING PROTEIN"/>
    <property type="match status" value="1"/>
</dbReference>
<evidence type="ECO:0000256" key="4">
    <source>
        <dbReference type="ARBA" id="ARBA00022989"/>
    </source>
</evidence>
<comment type="subcellular location">
    <subcellularLocation>
        <location evidence="1">Membrane</location>
        <topology evidence="1">Single-pass membrane protein</topology>
    </subcellularLocation>
</comment>
<dbReference type="Pfam" id="PF00057">
    <property type="entry name" value="Ldl_recept_a"/>
    <property type="match status" value="1"/>
</dbReference>
<dbReference type="AlphaFoldDB" id="A0A1Y3EWC9"/>
<evidence type="ECO:0000256" key="2">
    <source>
        <dbReference type="ARBA" id="ARBA00022692"/>
    </source>
</evidence>
<dbReference type="PRINTS" id="PR00261">
    <property type="entry name" value="LDLRECEPTOR"/>
</dbReference>
<proteinExistence type="predicted"/>